<dbReference type="RefSeq" id="WP_220728185.1">
    <property type="nucleotide sequence ID" value="NZ_BPLM01000005.1"/>
</dbReference>
<feature type="domain" description="Helix-hairpin-helix DNA-binding motif class 1" evidence="3">
    <location>
        <begin position="205"/>
        <end position="224"/>
    </location>
</feature>
<accession>A0ABT0I1W6</accession>
<sequence length="227" mass="25449">MVNKFDYFINLVFHTKWKYVFWSFMAFLIIIFAFFISKINNDSNIINTDETYAVSTQSSSSINASVESSSSSTTVKNDCIYIDIKGEVKNPGVYKINIDKRVNDAIVLAGGFTKAANDKNVNLAQKLTDQMVILVENKNVKNSEGNDVLNDVDNSNQSKSNDSSERINVNTADANKLMSISGIGQKKAEKIIDYRNKNGLFNSLDDLKNVDGFGDKTVERLKEYLFT</sequence>
<reference evidence="4 5" key="1">
    <citation type="submission" date="2021-11" db="EMBL/GenBank/DDBJ databases">
        <title>Comparative genomics of bee honey and flower isolates.</title>
        <authorList>
            <person name="Bechtner J.D."/>
            <person name="Gallus M.K."/>
            <person name="Ehrmann M."/>
        </authorList>
    </citation>
    <scope>NUCLEOTIDE SEQUENCE [LARGE SCALE GENOMIC DNA]</scope>
    <source>
        <strain evidence="4 5">M161</strain>
    </source>
</reference>
<dbReference type="InterPro" id="IPR010994">
    <property type="entry name" value="RuvA_2-like"/>
</dbReference>
<dbReference type="Pfam" id="PF10531">
    <property type="entry name" value="SLBB"/>
    <property type="match status" value="1"/>
</dbReference>
<feature type="domain" description="Helix-hairpin-helix DNA-binding motif class 1" evidence="3">
    <location>
        <begin position="175"/>
        <end position="194"/>
    </location>
</feature>
<dbReference type="Gene3D" id="1.10.150.310">
    <property type="entry name" value="Tex RuvX-like domain-like"/>
    <property type="match status" value="1"/>
</dbReference>
<dbReference type="PANTHER" id="PTHR21180:SF32">
    <property type="entry name" value="ENDONUCLEASE_EXONUCLEASE_PHOSPHATASE FAMILY DOMAIN-CONTAINING PROTEIN 1"/>
    <property type="match status" value="1"/>
</dbReference>
<keyword evidence="2" id="KW-0812">Transmembrane</keyword>
<dbReference type="InterPro" id="IPR003583">
    <property type="entry name" value="Hlx-hairpin-Hlx_DNA-bd_motif"/>
</dbReference>
<feature type="region of interest" description="Disordered" evidence="1">
    <location>
        <begin position="144"/>
        <end position="168"/>
    </location>
</feature>
<dbReference type="InterPro" id="IPR004509">
    <property type="entry name" value="Competence_ComEA_HhH"/>
</dbReference>
<dbReference type="SMART" id="SM00278">
    <property type="entry name" value="HhH1"/>
    <property type="match status" value="2"/>
</dbReference>
<proteinExistence type="predicted"/>
<dbReference type="PANTHER" id="PTHR21180">
    <property type="entry name" value="ENDONUCLEASE/EXONUCLEASE/PHOSPHATASE FAMILY DOMAIN-CONTAINING PROTEIN 1"/>
    <property type="match status" value="1"/>
</dbReference>
<dbReference type="EMBL" id="JAJIAO010000003">
    <property type="protein sequence ID" value="MCK8624718.1"/>
    <property type="molecule type" value="Genomic_DNA"/>
</dbReference>
<dbReference type="InterPro" id="IPR019554">
    <property type="entry name" value="Soluble_ligand-bd"/>
</dbReference>
<feature type="transmembrane region" description="Helical" evidence="2">
    <location>
        <begin position="20"/>
        <end position="37"/>
    </location>
</feature>
<keyword evidence="2" id="KW-0472">Membrane</keyword>
<evidence type="ECO:0000256" key="1">
    <source>
        <dbReference type="SAM" id="MobiDB-lite"/>
    </source>
</evidence>
<protein>
    <submittedName>
        <fullName evidence="4">ComEA family DNA-binding protein</fullName>
    </submittedName>
</protein>
<keyword evidence="2" id="KW-1133">Transmembrane helix</keyword>
<dbReference type="InterPro" id="IPR051675">
    <property type="entry name" value="Endo/Exo/Phosphatase_dom_1"/>
</dbReference>
<evidence type="ECO:0000259" key="3">
    <source>
        <dbReference type="SMART" id="SM00278"/>
    </source>
</evidence>
<name>A0ABT0I1W6_9LACO</name>
<evidence type="ECO:0000313" key="4">
    <source>
        <dbReference type="EMBL" id="MCK8624718.1"/>
    </source>
</evidence>
<dbReference type="Pfam" id="PF12836">
    <property type="entry name" value="HHH_3"/>
    <property type="match status" value="1"/>
</dbReference>
<evidence type="ECO:0000313" key="5">
    <source>
        <dbReference type="Proteomes" id="UP001522905"/>
    </source>
</evidence>
<dbReference type="GO" id="GO:0003677">
    <property type="term" value="F:DNA binding"/>
    <property type="evidence" value="ECO:0007669"/>
    <property type="project" value="UniProtKB-KW"/>
</dbReference>
<organism evidence="4 5">
    <name type="scientific">Apilactobacillus xinyiensis</name>
    <dbReference type="NCBI Taxonomy" id="2841032"/>
    <lineage>
        <taxon>Bacteria</taxon>
        <taxon>Bacillati</taxon>
        <taxon>Bacillota</taxon>
        <taxon>Bacilli</taxon>
        <taxon>Lactobacillales</taxon>
        <taxon>Lactobacillaceae</taxon>
        <taxon>Apilactobacillus</taxon>
    </lineage>
</organism>
<dbReference type="SUPFAM" id="SSF47781">
    <property type="entry name" value="RuvA domain 2-like"/>
    <property type="match status" value="1"/>
</dbReference>
<comment type="caution">
    <text evidence="4">The sequence shown here is derived from an EMBL/GenBank/DDBJ whole genome shotgun (WGS) entry which is preliminary data.</text>
</comment>
<evidence type="ECO:0000256" key="2">
    <source>
        <dbReference type="SAM" id="Phobius"/>
    </source>
</evidence>
<gene>
    <name evidence="4" type="ORF">LNP07_04235</name>
</gene>
<dbReference type="NCBIfam" id="TIGR00426">
    <property type="entry name" value="competence protein ComEA helix-hairpin-helix repeat region"/>
    <property type="match status" value="1"/>
</dbReference>
<dbReference type="Gene3D" id="3.10.560.10">
    <property type="entry name" value="Outer membrane lipoprotein wza domain like"/>
    <property type="match status" value="1"/>
</dbReference>
<dbReference type="Proteomes" id="UP001522905">
    <property type="component" value="Unassembled WGS sequence"/>
</dbReference>
<keyword evidence="4" id="KW-0238">DNA-binding</keyword>
<feature type="compositionally biased region" description="Low complexity" evidence="1">
    <location>
        <begin position="151"/>
        <end position="161"/>
    </location>
</feature>
<keyword evidence="5" id="KW-1185">Reference proteome</keyword>